<dbReference type="EC" id="2.1.1.171" evidence="3"/>
<dbReference type="InterPro" id="IPR029063">
    <property type="entry name" value="SAM-dependent_MTases_sf"/>
</dbReference>
<dbReference type="PROSITE" id="PS00092">
    <property type="entry name" value="N6_MTASE"/>
    <property type="match status" value="1"/>
</dbReference>
<dbReference type="OrthoDB" id="9803017at2"/>
<reference evidence="3 4" key="1">
    <citation type="journal article" date="2014" name="Int. J. Syst. Evol. Microbiol.">
        <title>Sneathiella chungangensis sp. nov., isolated from a marine sand, and emended description of the genus Sneathiella.</title>
        <authorList>
            <person name="Siamphan C."/>
            <person name="Kim H."/>
            <person name="Lee J.S."/>
            <person name="Kim W."/>
        </authorList>
    </citation>
    <scope>NUCLEOTIDE SEQUENCE [LARGE SCALE GENOMIC DNA]</scope>
    <source>
        <strain evidence="3 4">KCTC 32476</strain>
    </source>
</reference>
<dbReference type="PIRSF" id="PIRSF004553">
    <property type="entry name" value="CHP00095"/>
    <property type="match status" value="1"/>
</dbReference>
<dbReference type="NCBIfam" id="TIGR00095">
    <property type="entry name" value="16S rRNA (guanine(966)-N(2))-methyltransferase RsmD"/>
    <property type="match status" value="1"/>
</dbReference>
<dbReference type="CDD" id="cd02440">
    <property type="entry name" value="AdoMet_MTases"/>
    <property type="match status" value="1"/>
</dbReference>
<dbReference type="RefSeq" id="WP_161339982.1">
    <property type="nucleotide sequence ID" value="NZ_JBHSDG010000003.1"/>
</dbReference>
<dbReference type="PANTHER" id="PTHR43542">
    <property type="entry name" value="METHYLTRANSFERASE"/>
    <property type="match status" value="1"/>
</dbReference>
<dbReference type="GO" id="GO:0052913">
    <property type="term" value="F:16S rRNA (guanine(966)-N(2))-methyltransferase activity"/>
    <property type="evidence" value="ECO:0007669"/>
    <property type="project" value="UniProtKB-EC"/>
</dbReference>
<proteinExistence type="predicted"/>
<comment type="caution">
    <text evidence="3">The sequence shown here is derived from an EMBL/GenBank/DDBJ whole genome shotgun (WGS) entry which is preliminary data.</text>
</comment>
<dbReference type="Pfam" id="PF03602">
    <property type="entry name" value="Cons_hypoth95"/>
    <property type="match status" value="1"/>
</dbReference>
<protein>
    <submittedName>
        <fullName evidence="3">16S rRNA (Guanine(966)-N(2))-methyltransferase RsmD</fullName>
        <ecNumber evidence="3">2.1.1.171</ecNumber>
    </submittedName>
</protein>
<evidence type="ECO:0000313" key="4">
    <source>
        <dbReference type="Proteomes" id="UP000445696"/>
    </source>
</evidence>
<evidence type="ECO:0000313" key="3">
    <source>
        <dbReference type="EMBL" id="MZR23518.1"/>
    </source>
</evidence>
<keyword evidence="4" id="KW-1185">Reference proteome</keyword>
<evidence type="ECO:0000256" key="1">
    <source>
        <dbReference type="ARBA" id="ARBA00022603"/>
    </source>
</evidence>
<gene>
    <name evidence="3" type="primary">rsmD</name>
    <name evidence="3" type="ORF">GQF03_14360</name>
</gene>
<organism evidence="3 4">
    <name type="scientific">Sneathiella chungangensis</name>
    <dbReference type="NCBI Taxonomy" id="1418234"/>
    <lineage>
        <taxon>Bacteria</taxon>
        <taxon>Pseudomonadati</taxon>
        <taxon>Pseudomonadota</taxon>
        <taxon>Alphaproteobacteria</taxon>
        <taxon>Sneathiellales</taxon>
        <taxon>Sneathiellaceae</taxon>
        <taxon>Sneathiella</taxon>
    </lineage>
</organism>
<dbReference type="Proteomes" id="UP000445696">
    <property type="component" value="Unassembled WGS sequence"/>
</dbReference>
<dbReference type="InterPro" id="IPR004398">
    <property type="entry name" value="RNA_MeTrfase_RsmD"/>
</dbReference>
<dbReference type="Gene3D" id="3.40.50.150">
    <property type="entry name" value="Vaccinia Virus protein VP39"/>
    <property type="match status" value="1"/>
</dbReference>
<dbReference type="AlphaFoldDB" id="A0A845MHS1"/>
<sequence length="201" mass="22014">MRIVGGEFRGKKLRLPEDNRIRPTAERTREALFNILAHDSEMRRADGALPLNARVLDIFAGTGALGLEALSRGAGHVTFLDNHPGSLKLIEGNIKDMGQTRRTDILRRDALHPGKPGAPYDLILMDPPYAQELAHPCMEALISGGWLTAGAIVVIELSKKEKLTLPPSLAMLKDRTYGAARLIFAKNIPGRYDDTSQTAPE</sequence>
<keyword evidence="1 3" id="KW-0489">Methyltransferase</keyword>
<keyword evidence="2 3" id="KW-0808">Transferase</keyword>
<dbReference type="InterPro" id="IPR002052">
    <property type="entry name" value="DNA_methylase_N6_adenine_CS"/>
</dbReference>
<dbReference type="PANTHER" id="PTHR43542:SF1">
    <property type="entry name" value="METHYLTRANSFERASE"/>
    <property type="match status" value="1"/>
</dbReference>
<accession>A0A845MHS1</accession>
<evidence type="ECO:0000256" key="2">
    <source>
        <dbReference type="ARBA" id="ARBA00022679"/>
    </source>
</evidence>
<dbReference type="SUPFAM" id="SSF53335">
    <property type="entry name" value="S-adenosyl-L-methionine-dependent methyltransferases"/>
    <property type="match status" value="1"/>
</dbReference>
<name>A0A845MHS1_9PROT</name>
<dbReference type="EMBL" id="WTVA01000015">
    <property type="protein sequence ID" value="MZR23518.1"/>
    <property type="molecule type" value="Genomic_DNA"/>
</dbReference>
<dbReference type="GO" id="GO:0003676">
    <property type="term" value="F:nucleic acid binding"/>
    <property type="evidence" value="ECO:0007669"/>
    <property type="project" value="InterPro"/>
</dbReference>